<reference evidence="2" key="1">
    <citation type="submission" date="2021-03" db="EMBL/GenBank/DDBJ databases">
        <authorList>
            <person name="Bekaert M."/>
        </authorList>
    </citation>
    <scope>NUCLEOTIDE SEQUENCE</scope>
</reference>
<dbReference type="EMBL" id="CAJPWZ010000222">
    <property type="protein sequence ID" value="CAG2188369.1"/>
    <property type="molecule type" value="Genomic_DNA"/>
</dbReference>
<gene>
    <name evidence="2" type="ORF">MEDL_3794</name>
</gene>
<evidence type="ECO:0000313" key="2">
    <source>
        <dbReference type="EMBL" id="CAG2188369.1"/>
    </source>
</evidence>
<sequence length="211" mass="23774">MDENDISTHIQNGHTTPFTDQTVSMVKRTAKSDCEHSNKQNTLFTNSIQLSEESHREPISRDEIVPSGTHTSTNTNLTRISSEVNFDLYSVETHFGKVPWRPIEATFVILEENGTKICVLQPASYSIDVMLNLDNRRNKDQVTVSVCILNSRDTGNRCIPEVLSSHMQRSVTASVNLNLQKSDAIWVSVIGLNLVYERADVNSMSIRKYDT</sequence>
<feature type="compositionally biased region" description="Polar residues" evidence="1">
    <location>
        <begin position="7"/>
        <end position="21"/>
    </location>
</feature>
<feature type="region of interest" description="Disordered" evidence="1">
    <location>
        <begin position="1"/>
        <end position="21"/>
    </location>
</feature>
<protein>
    <submittedName>
        <fullName evidence="2">Uncharacterized protein</fullName>
    </submittedName>
</protein>
<organism evidence="2 3">
    <name type="scientific">Mytilus edulis</name>
    <name type="common">Blue mussel</name>
    <dbReference type="NCBI Taxonomy" id="6550"/>
    <lineage>
        <taxon>Eukaryota</taxon>
        <taxon>Metazoa</taxon>
        <taxon>Spiralia</taxon>
        <taxon>Lophotrochozoa</taxon>
        <taxon>Mollusca</taxon>
        <taxon>Bivalvia</taxon>
        <taxon>Autobranchia</taxon>
        <taxon>Pteriomorphia</taxon>
        <taxon>Mytilida</taxon>
        <taxon>Mytiloidea</taxon>
        <taxon>Mytilidae</taxon>
        <taxon>Mytilinae</taxon>
        <taxon>Mytilus</taxon>
    </lineage>
</organism>
<comment type="caution">
    <text evidence="2">The sequence shown here is derived from an EMBL/GenBank/DDBJ whole genome shotgun (WGS) entry which is preliminary data.</text>
</comment>
<feature type="region of interest" description="Disordered" evidence="1">
    <location>
        <begin position="50"/>
        <end position="75"/>
    </location>
</feature>
<accession>A0A8S3PWQ3</accession>
<dbReference type="AlphaFoldDB" id="A0A8S3PWQ3"/>
<proteinExistence type="predicted"/>
<evidence type="ECO:0000313" key="3">
    <source>
        <dbReference type="Proteomes" id="UP000683360"/>
    </source>
</evidence>
<evidence type="ECO:0000256" key="1">
    <source>
        <dbReference type="SAM" id="MobiDB-lite"/>
    </source>
</evidence>
<keyword evidence="3" id="KW-1185">Reference proteome</keyword>
<feature type="compositionally biased region" description="Basic and acidic residues" evidence="1">
    <location>
        <begin position="52"/>
        <end position="64"/>
    </location>
</feature>
<name>A0A8S3PWQ3_MYTED</name>
<dbReference type="Proteomes" id="UP000683360">
    <property type="component" value="Unassembled WGS sequence"/>
</dbReference>